<protein>
    <submittedName>
        <fullName evidence="2">GNAT family N-acetyltransferase</fullName>
    </submittedName>
</protein>
<evidence type="ECO:0000313" key="2">
    <source>
        <dbReference type="EMBL" id="QEC66238.1"/>
    </source>
</evidence>
<sequence length="149" mass="17123">MNFRVATIKDITQIQFVRNAVKENQLSDPALVPDEDVEDYIINRGRGWVCEIDDKIVGFAIVSLVDNNVWALFVQPGYDKQGIGKRLHDDMMNWYFAQTDLTVWLSTSPGTRAEIFYRKAGWQQTGFIKSGEIKFEMTAVIWASKEKLL</sequence>
<dbReference type="Proteomes" id="UP000321533">
    <property type="component" value="Chromosome"/>
</dbReference>
<accession>A0A5B8V4Y2</accession>
<keyword evidence="2" id="KW-0808">Transferase</keyword>
<dbReference type="AlphaFoldDB" id="A0A5B8V4Y2"/>
<dbReference type="Pfam" id="PF13508">
    <property type="entry name" value="Acetyltransf_7"/>
    <property type="match status" value="1"/>
</dbReference>
<dbReference type="KEGG" id="pgin:FRZ67_02540"/>
<name>A0A5B8V4Y2_9BACT</name>
<dbReference type="EMBL" id="CP042435">
    <property type="protein sequence ID" value="QEC66238.1"/>
    <property type="molecule type" value="Genomic_DNA"/>
</dbReference>
<proteinExistence type="predicted"/>
<dbReference type="SUPFAM" id="SSF55729">
    <property type="entry name" value="Acyl-CoA N-acyltransferases (Nat)"/>
    <property type="match status" value="1"/>
</dbReference>
<keyword evidence="3" id="KW-1185">Reference proteome</keyword>
<dbReference type="OrthoDB" id="7356080at2"/>
<dbReference type="Gene3D" id="3.40.630.30">
    <property type="match status" value="1"/>
</dbReference>
<evidence type="ECO:0000313" key="3">
    <source>
        <dbReference type="Proteomes" id="UP000321533"/>
    </source>
</evidence>
<dbReference type="GO" id="GO:0016747">
    <property type="term" value="F:acyltransferase activity, transferring groups other than amino-acyl groups"/>
    <property type="evidence" value="ECO:0007669"/>
    <property type="project" value="InterPro"/>
</dbReference>
<dbReference type="PROSITE" id="PS51186">
    <property type="entry name" value="GNAT"/>
    <property type="match status" value="1"/>
</dbReference>
<reference evidence="2 3" key="1">
    <citation type="journal article" date="2016" name="Int. J. Syst. Evol. Microbiol.">
        <title>Panacibacter ginsenosidivorans gen. nov., sp. nov., with ginsenoside converting activity isolated from soil of a ginseng field.</title>
        <authorList>
            <person name="Siddiqi M.Z."/>
            <person name="Muhammad Shafi S."/>
            <person name="Choi K.D."/>
            <person name="Im W.T."/>
        </authorList>
    </citation>
    <scope>NUCLEOTIDE SEQUENCE [LARGE SCALE GENOMIC DNA]</scope>
    <source>
        <strain evidence="2 3">Gsoil1550</strain>
    </source>
</reference>
<organism evidence="2 3">
    <name type="scientific">Panacibacter ginsenosidivorans</name>
    <dbReference type="NCBI Taxonomy" id="1813871"/>
    <lineage>
        <taxon>Bacteria</taxon>
        <taxon>Pseudomonadati</taxon>
        <taxon>Bacteroidota</taxon>
        <taxon>Chitinophagia</taxon>
        <taxon>Chitinophagales</taxon>
        <taxon>Chitinophagaceae</taxon>
        <taxon>Panacibacter</taxon>
    </lineage>
</organism>
<dbReference type="InterPro" id="IPR016181">
    <property type="entry name" value="Acyl_CoA_acyltransferase"/>
</dbReference>
<gene>
    <name evidence="2" type="ORF">FRZ67_02540</name>
</gene>
<dbReference type="InterPro" id="IPR000182">
    <property type="entry name" value="GNAT_dom"/>
</dbReference>
<evidence type="ECO:0000259" key="1">
    <source>
        <dbReference type="PROSITE" id="PS51186"/>
    </source>
</evidence>
<dbReference type="CDD" id="cd04301">
    <property type="entry name" value="NAT_SF"/>
    <property type="match status" value="1"/>
</dbReference>
<dbReference type="RefSeq" id="WP_147188038.1">
    <property type="nucleotide sequence ID" value="NZ_CP042435.1"/>
</dbReference>
<feature type="domain" description="N-acetyltransferase" evidence="1">
    <location>
        <begin position="1"/>
        <end position="147"/>
    </location>
</feature>